<feature type="chain" id="PRO_5002154987" evidence="1">
    <location>
        <begin position="21"/>
        <end position="231"/>
    </location>
</feature>
<gene>
    <name evidence="3" type="ORF">JF50_25150</name>
</gene>
<dbReference type="RefSeq" id="WP_039611986.1">
    <property type="nucleotide sequence ID" value="NZ_JWIC01000010.1"/>
</dbReference>
<dbReference type="InterPro" id="IPR021962">
    <property type="entry name" value="Lipl32"/>
</dbReference>
<reference evidence="3 4" key="1">
    <citation type="submission" date="2014-12" db="EMBL/GenBank/DDBJ databases">
        <title>Draft Genome Sequence of Pseudoalteromonas luteoviolacea HI1.</title>
        <authorList>
            <person name="Asahina A.Y."/>
            <person name="Hadfield M.G."/>
        </authorList>
    </citation>
    <scope>NUCLEOTIDE SEQUENCE [LARGE SCALE GENOMIC DNA]</scope>
    <source>
        <strain evidence="3 4">HI1</strain>
    </source>
</reference>
<organism evidence="3 4">
    <name type="scientific">Pseudoalteromonas luteoviolacea</name>
    <dbReference type="NCBI Taxonomy" id="43657"/>
    <lineage>
        <taxon>Bacteria</taxon>
        <taxon>Pseudomonadati</taxon>
        <taxon>Pseudomonadota</taxon>
        <taxon>Gammaproteobacteria</taxon>
        <taxon>Alteromonadales</taxon>
        <taxon>Pseudoalteromonadaceae</taxon>
        <taxon>Pseudoalteromonas</taxon>
    </lineage>
</organism>
<sequence length="231" mass="25373">MTLKTTGKVFAVLSLTTLTACMSTSSSPYLKSSISEGVGPLEVRAPYANYVNYFGYVDATVKPEGVYKGKDTYYLYAWVPAAVDEIGISMQSPVESKPTEQDFVHTNFAPGMEKDKAKFFDTYIVFDRLNIIDNKKIAQGGKVLQPLGYNDDTRELPANPSGAHYNSLLRQTTNLNNPTESLVRGVYRISFTSFRSQVEGSFEATIGTNVPGVKIAASLEELHKLVNDGNL</sequence>
<dbReference type="Proteomes" id="UP000031327">
    <property type="component" value="Unassembled WGS sequence"/>
</dbReference>
<feature type="signal peptide" evidence="1">
    <location>
        <begin position="1"/>
        <end position="20"/>
    </location>
</feature>
<name>A0A0C1Q3E0_9GAMM</name>
<dbReference type="PROSITE" id="PS51257">
    <property type="entry name" value="PROKAR_LIPOPROTEIN"/>
    <property type="match status" value="1"/>
</dbReference>
<dbReference type="AlphaFoldDB" id="A0A0C1Q3E0"/>
<keyword evidence="1" id="KW-0732">Signal</keyword>
<evidence type="ECO:0000259" key="2">
    <source>
        <dbReference type="Pfam" id="PF12103"/>
    </source>
</evidence>
<evidence type="ECO:0000313" key="4">
    <source>
        <dbReference type="Proteomes" id="UP000031327"/>
    </source>
</evidence>
<accession>A0A0C1Q3E0</accession>
<dbReference type="OrthoDB" id="1122918at2"/>
<evidence type="ECO:0000256" key="1">
    <source>
        <dbReference type="SAM" id="SignalP"/>
    </source>
</evidence>
<evidence type="ECO:0000313" key="3">
    <source>
        <dbReference type="EMBL" id="KID55096.1"/>
    </source>
</evidence>
<proteinExistence type="predicted"/>
<feature type="domain" description="Surface lipoprotein of Spirochaetales order" evidence="2">
    <location>
        <begin position="43"/>
        <end position="215"/>
    </location>
</feature>
<comment type="caution">
    <text evidence="3">The sequence shown here is derived from an EMBL/GenBank/DDBJ whole genome shotgun (WGS) entry which is preliminary data.</text>
</comment>
<protein>
    <submittedName>
        <fullName evidence="3">Major outer membrane protein</fullName>
    </submittedName>
</protein>
<dbReference type="Pfam" id="PF12103">
    <property type="entry name" value="Lipl32"/>
    <property type="match status" value="1"/>
</dbReference>
<dbReference type="EMBL" id="JWIC01000010">
    <property type="protein sequence ID" value="KID55096.1"/>
    <property type="molecule type" value="Genomic_DNA"/>
</dbReference>